<evidence type="ECO:0000313" key="14">
    <source>
        <dbReference type="Proteomes" id="UP000326354"/>
    </source>
</evidence>
<reference evidence="13 14" key="1">
    <citation type="submission" date="2019-08" db="EMBL/GenBank/DDBJ databases">
        <title>Complete genome sequence of Candidatus Uab amorphum.</title>
        <authorList>
            <person name="Shiratori T."/>
            <person name="Suzuki S."/>
            <person name="Kakizawa Y."/>
            <person name="Ishida K."/>
        </authorList>
    </citation>
    <scope>NUCLEOTIDE SEQUENCE [LARGE SCALE GENOMIC DNA]</scope>
    <source>
        <strain evidence="13 14">SRT547</strain>
    </source>
</reference>
<evidence type="ECO:0000259" key="12">
    <source>
        <dbReference type="PROSITE" id="PS50011"/>
    </source>
</evidence>
<dbReference type="InterPro" id="IPR050498">
    <property type="entry name" value="Ycf3"/>
</dbReference>
<dbReference type="PROSITE" id="PS00108">
    <property type="entry name" value="PROTEIN_KINASE_ST"/>
    <property type="match status" value="1"/>
</dbReference>
<feature type="repeat" description="TPR" evidence="9">
    <location>
        <begin position="706"/>
        <end position="739"/>
    </location>
</feature>
<dbReference type="FunFam" id="1.10.510.10:FF:000021">
    <property type="entry name" value="Serine/threonine protein kinase"/>
    <property type="match status" value="1"/>
</dbReference>
<dbReference type="SMART" id="SM00220">
    <property type="entry name" value="S_TKc"/>
    <property type="match status" value="1"/>
</dbReference>
<evidence type="ECO:0000256" key="2">
    <source>
        <dbReference type="ARBA" id="ARBA00022527"/>
    </source>
</evidence>
<dbReference type="SMART" id="SM00028">
    <property type="entry name" value="TPR"/>
    <property type="match status" value="10"/>
</dbReference>
<dbReference type="GO" id="GO:0005524">
    <property type="term" value="F:ATP binding"/>
    <property type="evidence" value="ECO:0007669"/>
    <property type="project" value="UniProtKB-UniRule"/>
</dbReference>
<feature type="binding site" evidence="10">
    <location>
        <position position="35"/>
    </location>
    <ligand>
        <name>ATP</name>
        <dbReference type="ChEBI" id="CHEBI:30616"/>
    </ligand>
</feature>
<dbReference type="InterPro" id="IPR011990">
    <property type="entry name" value="TPR-like_helical_dom_sf"/>
</dbReference>
<dbReference type="RefSeq" id="WP_151969183.1">
    <property type="nucleotide sequence ID" value="NZ_AP019860.1"/>
</dbReference>
<feature type="transmembrane region" description="Helical" evidence="11">
    <location>
        <begin position="285"/>
        <end position="305"/>
    </location>
</feature>
<dbReference type="KEGG" id="uam:UABAM_03426"/>
<keyword evidence="11" id="KW-1133">Transmembrane helix</keyword>
<keyword evidence="6 13" id="KW-0418">Kinase</keyword>
<keyword evidence="8 10" id="KW-0067">ATP-binding</keyword>
<feature type="repeat" description="TPR" evidence="9">
    <location>
        <begin position="536"/>
        <end position="569"/>
    </location>
</feature>
<protein>
    <recommendedName>
        <fullName evidence="1">non-specific serine/threonine protein kinase</fullName>
        <ecNumber evidence="1">2.7.11.1</ecNumber>
    </recommendedName>
</protein>
<dbReference type="Proteomes" id="UP000326354">
    <property type="component" value="Chromosome"/>
</dbReference>
<feature type="repeat" description="TPR" evidence="9">
    <location>
        <begin position="434"/>
        <end position="467"/>
    </location>
</feature>
<evidence type="ECO:0000313" key="13">
    <source>
        <dbReference type="EMBL" id="BBM85063.1"/>
    </source>
</evidence>
<dbReference type="PROSITE" id="PS50011">
    <property type="entry name" value="PROTEIN_KINASE_DOM"/>
    <property type="match status" value="1"/>
</dbReference>
<dbReference type="PROSITE" id="PS00107">
    <property type="entry name" value="PROTEIN_KINASE_ATP"/>
    <property type="match status" value="1"/>
</dbReference>
<keyword evidence="2" id="KW-0723">Serine/threonine-protein kinase</keyword>
<organism evidence="13 14">
    <name type="scientific">Uabimicrobium amorphum</name>
    <dbReference type="NCBI Taxonomy" id="2596890"/>
    <lineage>
        <taxon>Bacteria</taxon>
        <taxon>Pseudomonadati</taxon>
        <taxon>Planctomycetota</taxon>
        <taxon>Candidatus Uabimicrobiia</taxon>
        <taxon>Candidatus Uabimicrobiales</taxon>
        <taxon>Candidatus Uabimicrobiaceae</taxon>
        <taxon>Candidatus Uabimicrobium</taxon>
    </lineage>
</organism>
<dbReference type="SUPFAM" id="SSF56112">
    <property type="entry name" value="Protein kinase-like (PK-like)"/>
    <property type="match status" value="1"/>
</dbReference>
<dbReference type="Pfam" id="PF00069">
    <property type="entry name" value="Pkinase"/>
    <property type="match status" value="1"/>
</dbReference>
<dbReference type="Gene3D" id="1.10.510.10">
    <property type="entry name" value="Transferase(Phosphotransferase) domain 1"/>
    <property type="match status" value="1"/>
</dbReference>
<feature type="repeat" description="TPR" evidence="9">
    <location>
        <begin position="669"/>
        <end position="702"/>
    </location>
</feature>
<evidence type="ECO:0000256" key="4">
    <source>
        <dbReference type="ARBA" id="ARBA00022737"/>
    </source>
</evidence>
<evidence type="ECO:0000256" key="6">
    <source>
        <dbReference type="ARBA" id="ARBA00022777"/>
    </source>
</evidence>
<dbReference type="EMBL" id="AP019860">
    <property type="protein sequence ID" value="BBM85063.1"/>
    <property type="molecule type" value="Genomic_DNA"/>
</dbReference>
<keyword evidence="4" id="KW-0677">Repeat</keyword>
<evidence type="ECO:0000256" key="10">
    <source>
        <dbReference type="PROSITE-ProRule" id="PRU10141"/>
    </source>
</evidence>
<dbReference type="SUPFAM" id="SSF48452">
    <property type="entry name" value="TPR-like"/>
    <property type="match status" value="2"/>
</dbReference>
<keyword evidence="11" id="KW-0812">Transmembrane</keyword>
<keyword evidence="5 10" id="KW-0547">Nucleotide-binding</keyword>
<sequence length="755" mass="87797">MKYGNYTIEEELGRGGMGIVYKAYDAHLRRHVALKVVTEGSLERFEREYRALAQLQHPNIVTFYEYGMLPKPFFAMEYVVGETLEKKIAEKSLERSKLIDFIIDVCEGLQEAHNKNIFHRDIKPANIIIDTKNRAKIMDFGIAKSNVDEEEKLSKTGYMVGTLLYMSPEQIAGEFSTQTDIYSLGVCIYEAITGRTPYQGTSQINIAYAIQNQDPIRPREFNTSISPYLEAICMKCLARAPKKRYKSMRQLARDLKNFKEQKPIIAKRITYLDQMKSTVKNNKSLFTLIGVFIVFLLTFGLYFAVKEQKLREINSELHVLNQAMNKFTQNILSSDYQDLFARREITTPLYEAFKQSSYLKNAEEHIFLRGVVYGNRPDKKDKEQALRDFKKIIKKYPETFVAYRNIGVLYQQLGEEKKALFYFEKARKLNPQDAKSTYAVAMRLFRSKQHEESLKNFLHAVELSPRNAQYRYELGLLYNALNKQKKAFASFEKAIDLQPHFAAAYRERAILFFRFNQLDKAIADLNRAISLGLRKADTYCDLGSLYLEKKQYDAAQLNCQKAIELDVTHVRSYYTMGLVHQRLKKYTKAVKYYSKSIELEPQIFSYLNRGNVYRDLEQYSKAVDDYIKAISIKSYYPAHANLAAVYNIIGLYEKAIEQATVAIRLQSKYEEYYQRGLAYHKLRMYNKSIKDYDKAIELGSALPAVSKVYDKRGDVYFAIGDHRRAIDNWQKVVALIPATRPEMVKKIAKARQRRK</sequence>
<dbReference type="InterPro" id="IPR017441">
    <property type="entry name" value="Protein_kinase_ATP_BS"/>
</dbReference>
<keyword evidence="3" id="KW-0808">Transferase</keyword>
<keyword evidence="7 9" id="KW-0802">TPR repeat</keyword>
<dbReference type="InterPro" id="IPR011009">
    <property type="entry name" value="Kinase-like_dom_sf"/>
</dbReference>
<evidence type="ECO:0000256" key="8">
    <source>
        <dbReference type="ARBA" id="ARBA00022840"/>
    </source>
</evidence>
<dbReference type="InterPro" id="IPR008271">
    <property type="entry name" value="Ser/Thr_kinase_AS"/>
</dbReference>
<evidence type="ECO:0000256" key="5">
    <source>
        <dbReference type="ARBA" id="ARBA00022741"/>
    </source>
</evidence>
<proteinExistence type="predicted"/>
<dbReference type="AlphaFoldDB" id="A0A5S9INB3"/>
<dbReference type="PROSITE" id="PS50005">
    <property type="entry name" value="TPR"/>
    <property type="match status" value="7"/>
</dbReference>
<evidence type="ECO:0000256" key="1">
    <source>
        <dbReference type="ARBA" id="ARBA00012513"/>
    </source>
</evidence>
<keyword evidence="14" id="KW-1185">Reference proteome</keyword>
<dbReference type="OrthoDB" id="258731at2"/>
<dbReference type="CDD" id="cd14014">
    <property type="entry name" value="STKc_PknB_like"/>
    <property type="match status" value="1"/>
</dbReference>
<dbReference type="GO" id="GO:0004674">
    <property type="term" value="F:protein serine/threonine kinase activity"/>
    <property type="evidence" value="ECO:0007669"/>
    <property type="project" value="UniProtKB-KW"/>
</dbReference>
<dbReference type="PANTHER" id="PTHR44858:SF1">
    <property type="entry name" value="UDP-N-ACETYLGLUCOSAMINE--PEPTIDE N-ACETYLGLUCOSAMINYLTRANSFERASE SPINDLY-RELATED"/>
    <property type="match status" value="1"/>
</dbReference>
<dbReference type="PANTHER" id="PTHR44858">
    <property type="entry name" value="TETRATRICOPEPTIDE REPEAT PROTEIN 6"/>
    <property type="match status" value="1"/>
</dbReference>
<evidence type="ECO:0000256" key="3">
    <source>
        <dbReference type="ARBA" id="ARBA00022679"/>
    </source>
</evidence>
<dbReference type="Gene3D" id="3.30.200.20">
    <property type="entry name" value="Phosphorylase Kinase, domain 1"/>
    <property type="match status" value="1"/>
</dbReference>
<evidence type="ECO:0000256" key="7">
    <source>
        <dbReference type="ARBA" id="ARBA00022803"/>
    </source>
</evidence>
<dbReference type="EC" id="2.7.11.1" evidence="1"/>
<feature type="repeat" description="TPR" evidence="9">
    <location>
        <begin position="400"/>
        <end position="433"/>
    </location>
</feature>
<keyword evidence="11" id="KW-0472">Membrane</keyword>
<dbReference type="PROSITE" id="PS50293">
    <property type="entry name" value="TPR_REGION"/>
    <property type="match status" value="2"/>
</dbReference>
<dbReference type="Pfam" id="PF00515">
    <property type="entry name" value="TPR_1"/>
    <property type="match status" value="4"/>
</dbReference>
<feature type="repeat" description="TPR" evidence="9">
    <location>
        <begin position="570"/>
        <end position="603"/>
    </location>
</feature>
<dbReference type="Pfam" id="PF13181">
    <property type="entry name" value="TPR_8"/>
    <property type="match status" value="2"/>
</dbReference>
<name>A0A5S9INB3_UABAM</name>
<feature type="repeat" description="TPR" evidence="9">
    <location>
        <begin position="468"/>
        <end position="501"/>
    </location>
</feature>
<dbReference type="Gene3D" id="1.25.40.10">
    <property type="entry name" value="Tetratricopeptide repeat domain"/>
    <property type="match status" value="5"/>
</dbReference>
<accession>A0A5S9INB3</accession>
<dbReference type="InterPro" id="IPR019734">
    <property type="entry name" value="TPR_rpt"/>
</dbReference>
<evidence type="ECO:0000256" key="9">
    <source>
        <dbReference type="PROSITE-ProRule" id="PRU00339"/>
    </source>
</evidence>
<dbReference type="InterPro" id="IPR000719">
    <property type="entry name" value="Prot_kinase_dom"/>
</dbReference>
<dbReference type="Pfam" id="PF13174">
    <property type="entry name" value="TPR_6"/>
    <property type="match status" value="1"/>
</dbReference>
<evidence type="ECO:0000256" key="11">
    <source>
        <dbReference type="SAM" id="Phobius"/>
    </source>
</evidence>
<gene>
    <name evidence="13" type="ORF">UABAM_03426</name>
</gene>
<feature type="domain" description="Protein kinase" evidence="12">
    <location>
        <begin position="6"/>
        <end position="265"/>
    </location>
</feature>